<reference evidence="3" key="1">
    <citation type="journal article" date="2015" name="PLoS Genet.">
        <title>The dynamic genome and transcriptome of the human fungal pathogen Blastomyces and close relative Emmonsia.</title>
        <authorList>
            <person name="Munoz J.F."/>
            <person name="Gauthier G.M."/>
            <person name="Desjardins C.A."/>
            <person name="Gallo J.E."/>
            <person name="Holder J."/>
            <person name="Sullivan T.D."/>
            <person name="Marty A.J."/>
            <person name="Carmen J.C."/>
            <person name="Chen Z."/>
            <person name="Ding L."/>
            <person name="Gujja S."/>
            <person name="Magrini V."/>
            <person name="Misas E."/>
            <person name="Mitreva M."/>
            <person name="Priest M."/>
            <person name="Saif S."/>
            <person name="Whiston E.A."/>
            <person name="Young S."/>
            <person name="Zeng Q."/>
            <person name="Goldman W.E."/>
            <person name="Mardis E.R."/>
            <person name="Taylor J.W."/>
            <person name="McEwen J.G."/>
            <person name="Clay O.K."/>
            <person name="Klein B.S."/>
            <person name="Cuomo C.A."/>
        </authorList>
    </citation>
    <scope>NUCLEOTIDE SEQUENCE [LARGE SCALE GENOMIC DNA]</scope>
    <source>
        <strain evidence="3">UAMH 139</strain>
    </source>
</reference>
<feature type="transmembrane region" description="Helical" evidence="1">
    <location>
        <begin position="20"/>
        <end position="37"/>
    </location>
</feature>
<comment type="caution">
    <text evidence="2">The sequence shown here is derived from an EMBL/GenBank/DDBJ whole genome shotgun (WGS) entry which is preliminary data.</text>
</comment>
<keyword evidence="3" id="KW-1185">Reference proteome</keyword>
<accession>A0A0H1B322</accession>
<evidence type="ECO:0000313" key="3">
    <source>
        <dbReference type="Proteomes" id="UP000053573"/>
    </source>
</evidence>
<dbReference type="Proteomes" id="UP000053573">
    <property type="component" value="Unassembled WGS sequence"/>
</dbReference>
<keyword evidence="1" id="KW-0812">Transmembrane</keyword>
<proteinExistence type="predicted"/>
<protein>
    <submittedName>
        <fullName evidence="2">Uncharacterized protein</fullName>
    </submittedName>
</protein>
<name>A0A0H1B322_9EURO</name>
<keyword evidence="1" id="KW-1133">Transmembrane helix</keyword>
<organism evidence="2 3">
    <name type="scientific">Blastomyces silverae</name>
    <dbReference type="NCBI Taxonomy" id="2060906"/>
    <lineage>
        <taxon>Eukaryota</taxon>
        <taxon>Fungi</taxon>
        <taxon>Dikarya</taxon>
        <taxon>Ascomycota</taxon>
        <taxon>Pezizomycotina</taxon>
        <taxon>Eurotiomycetes</taxon>
        <taxon>Eurotiomycetidae</taxon>
        <taxon>Onygenales</taxon>
        <taxon>Ajellomycetaceae</taxon>
        <taxon>Blastomyces</taxon>
    </lineage>
</organism>
<gene>
    <name evidence="2" type="ORF">EMPG_10754</name>
</gene>
<feature type="non-terminal residue" evidence="2">
    <location>
        <position position="52"/>
    </location>
</feature>
<evidence type="ECO:0000313" key="2">
    <source>
        <dbReference type="EMBL" id="KLJ05804.1"/>
    </source>
</evidence>
<dbReference type="AlphaFoldDB" id="A0A0H1B322"/>
<evidence type="ECO:0000256" key="1">
    <source>
        <dbReference type="SAM" id="Phobius"/>
    </source>
</evidence>
<dbReference type="EMBL" id="LDEV01003473">
    <property type="protein sequence ID" value="KLJ05804.1"/>
    <property type="molecule type" value="Genomic_DNA"/>
</dbReference>
<sequence>EDVTERAELLKLTDTVKFNLIFLVIIEAAVISHRHFFSTNNTVRKTLLLSYK</sequence>
<feature type="non-terminal residue" evidence="2">
    <location>
        <position position="1"/>
    </location>
</feature>
<keyword evidence="1" id="KW-0472">Membrane</keyword>